<evidence type="ECO:0000313" key="2">
    <source>
        <dbReference type="EMBL" id="MDT7517662.1"/>
    </source>
</evidence>
<accession>A0ABU3KIV7</accession>
<sequence length="56" mass="6162">MAGVFGKDPNMKRKGSREELDRIMGERARNKEAAAALFRLKKPAAPAPQKTEPPKA</sequence>
<evidence type="ECO:0000313" key="3">
    <source>
        <dbReference type="Proteomes" id="UP001321700"/>
    </source>
</evidence>
<name>A0ABU3KIV7_9BURK</name>
<gene>
    <name evidence="2" type="ORF">RAE19_02715</name>
</gene>
<dbReference type="Proteomes" id="UP001321700">
    <property type="component" value="Unassembled WGS sequence"/>
</dbReference>
<feature type="region of interest" description="Disordered" evidence="1">
    <location>
        <begin position="1"/>
        <end position="20"/>
    </location>
</feature>
<reference evidence="2 3" key="1">
    <citation type="submission" date="2023-08" db="EMBL/GenBank/DDBJ databases">
        <title>Rhodoferax potami sp. nov. and Rhodoferax mekongensis sp. nov., isolated from the Mekong River in Thailand.</title>
        <authorList>
            <person name="Kitikhun S."/>
            <person name="Charoenyingcharoen P."/>
            <person name="Siriarchawattana P."/>
            <person name="Likhitrattanapisal S."/>
            <person name="Nilsakha T."/>
            <person name="Chanpet A."/>
            <person name="Rattanawaree P."/>
            <person name="Ingsriswang S."/>
        </authorList>
    </citation>
    <scope>NUCLEOTIDE SEQUENCE [LARGE SCALE GENOMIC DNA]</scope>
    <source>
        <strain evidence="2 3">TBRC 17660</strain>
    </source>
</reference>
<keyword evidence="3" id="KW-1185">Reference proteome</keyword>
<organism evidence="2 3">
    <name type="scientific">Rhodoferax potami</name>
    <dbReference type="NCBI Taxonomy" id="3068338"/>
    <lineage>
        <taxon>Bacteria</taxon>
        <taxon>Pseudomonadati</taxon>
        <taxon>Pseudomonadota</taxon>
        <taxon>Betaproteobacteria</taxon>
        <taxon>Burkholderiales</taxon>
        <taxon>Comamonadaceae</taxon>
        <taxon>Rhodoferax</taxon>
    </lineage>
</organism>
<dbReference type="RefSeq" id="WP_313873473.1">
    <property type="nucleotide sequence ID" value="NZ_JAVBIK010000001.1"/>
</dbReference>
<proteinExistence type="predicted"/>
<evidence type="ECO:0000256" key="1">
    <source>
        <dbReference type="SAM" id="MobiDB-lite"/>
    </source>
</evidence>
<protein>
    <submittedName>
        <fullName evidence="2">Uncharacterized protein</fullName>
    </submittedName>
</protein>
<dbReference type="EMBL" id="JAVBIK010000001">
    <property type="protein sequence ID" value="MDT7517662.1"/>
    <property type="molecule type" value="Genomic_DNA"/>
</dbReference>
<comment type="caution">
    <text evidence="2">The sequence shown here is derived from an EMBL/GenBank/DDBJ whole genome shotgun (WGS) entry which is preliminary data.</text>
</comment>